<feature type="transmembrane region" description="Helical" evidence="10">
    <location>
        <begin position="1543"/>
        <end position="1564"/>
    </location>
</feature>
<dbReference type="FunFam" id="3.40.50.720:FF:000143">
    <property type="entry name" value="Fatty acyl-CoA reductase"/>
    <property type="match status" value="3"/>
</dbReference>
<evidence type="ECO:0000256" key="4">
    <source>
        <dbReference type="ARBA" id="ARBA00022692"/>
    </source>
</evidence>
<evidence type="ECO:0000313" key="14">
    <source>
        <dbReference type="Proteomes" id="UP000078542"/>
    </source>
</evidence>
<evidence type="ECO:0000313" key="13">
    <source>
        <dbReference type="EMBL" id="KYN07720.1"/>
    </source>
</evidence>
<dbReference type="GO" id="GO:0035336">
    <property type="term" value="P:long-chain fatty-acyl-CoA metabolic process"/>
    <property type="evidence" value="ECO:0007669"/>
    <property type="project" value="TreeGrafter"/>
</dbReference>
<dbReference type="Gene3D" id="3.40.50.720">
    <property type="entry name" value="NAD(P)-binding Rossmann-like Domain"/>
    <property type="match status" value="3"/>
</dbReference>
<proteinExistence type="inferred from homology"/>
<feature type="domain" description="Thioester reductase (TE)" evidence="12">
    <location>
        <begin position="16"/>
        <end position="284"/>
    </location>
</feature>
<dbReference type="InterPro" id="IPR033640">
    <property type="entry name" value="FAR_C"/>
</dbReference>
<keyword evidence="5 10" id="KW-0521">NADP</keyword>
<evidence type="ECO:0000256" key="7">
    <source>
        <dbReference type="ARBA" id="ARBA00023098"/>
    </source>
</evidence>
<dbReference type="GO" id="GO:0016020">
    <property type="term" value="C:membrane"/>
    <property type="evidence" value="ECO:0007669"/>
    <property type="project" value="UniProtKB-SubCell"/>
</dbReference>
<evidence type="ECO:0000256" key="9">
    <source>
        <dbReference type="ARBA" id="ARBA00052530"/>
    </source>
</evidence>
<evidence type="ECO:0000256" key="10">
    <source>
        <dbReference type="RuleBase" id="RU363097"/>
    </source>
</evidence>
<evidence type="ECO:0000256" key="3">
    <source>
        <dbReference type="ARBA" id="ARBA00022516"/>
    </source>
</evidence>
<keyword evidence="3 10" id="KW-0444">Lipid biosynthesis</keyword>
<keyword evidence="8 10" id="KW-0472">Membrane</keyword>
<dbReference type="STRING" id="456900.A0A195D491"/>
<keyword evidence="10" id="KW-0560">Oxidoreductase</keyword>
<keyword evidence="14" id="KW-1185">Reference proteome</keyword>
<feature type="transmembrane region" description="Helical" evidence="10">
    <location>
        <begin position="462"/>
        <end position="481"/>
    </location>
</feature>
<dbReference type="Pfam" id="PF03015">
    <property type="entry name" value="Sterile"/>
    <property type="match status" value="3"/>
</dbReference>
<evidence type="ECO:0000256" key="2">
    <source>
        <dbReference type="ARBA" id="ARBA00005928"/>
    </source>
</evidence>
<dbReference type="PANTHER" id="PTHR11011:SF45">
    <property type="entry name" value="FATTY ACYL-COA REDUCTASE CG8306-RELATED"/>
    <property type="match status" value="1"/>
</dbReference>
<feature type="domain" description="Fatty acyl-CoA reductase C-terminal" evidence="11">
    <location>
        <begin position="356"/>
        <end position="448"/>
    </location>
</feature>
<keyword evidence="6 10" id="KW-1133">Transmembrane helix</keyword>
<dbReference type="GO" id="GO:0005777">
    <property type="term" value="C:peroxisome"/>
    <property type="evidence" value="ECO:0007669"/>
    <property type="project" value="TreeGrafter"/>
</dbReference>
<dbReference type="Pfam" id="PF07993">
    <property type="entry name" value="NAD_binding_4"/>
    <property type="match status" value="3"/>
</dbReference>
<feature type="transmembrane region" description="Helical" evidence="10">
    <location>
        <begin position="342"/>
        <end position="364"/>
    </location>
</feature>
<dbReference type="GO" id="GO:0080019">
    <property type="term" value="F:alcohol-forming very long-chain fatty acyl-CoA reductase activity"/>
    <property type="evidence" value="ECO:0007669"/>
    <property type="project" value="InterPro"/>
</dbReference>
<evidence type="ECO:0000256" key="1">
    <source>
        <dbReference type="ARBA" id="ARBA00004141"/>
    </source>
</evidence>
<dbReference type="InterPro" id="IPR026055">
    <property type="entry name" value="FAR"/>
</dbReference>
<dbReference type="EMBL" id="KQ976870">
    <property type="protein sequence ID" value="KYN07720.1"/>
    <property type="molecule type" value="Genomic_DNA"/>
</dbReference>
<feature type="domain" description="Fatty acyl-CoA reductase C-terminal" evidence="11">
    <location>
        <begin position="893"/>
        <end position="985"/>
    </location>
</feature>
<evidence type="ECO:0000259" key="11">
    <source>
        <dbReference type="Pfam" id="PF03015"/>
    </source>
</evidence>
<keyword evidence="4 10" id="KW-0812">Transmembrane</keyword>
<protein>
    <recommendedName>
        <fullName evidence="10">Fatty acyl-CoA reductase</fullName>
        <ecNumber evidence="10">1.2.1.84</ecNumber>
    </recommendedName>
</protein>
<feature type="domain" description="Fatty acyl-CoA reductase C-terminal" evidence="11">
    <location>
        <begin position="1437"/>
        <end position="1529"/>
    </location>
</feature>
<evidence type="ECO:0000256" key="8">
    <source>
        <dbReference type="ARBA" id="ARBA00023136"/>
    </source>
</evidence>
<evidence type="ECO:0000259" key="12">
    <source>
        <dbReference type="Pfam" id="PF07993"/>
    </source>
</evidence>
<evidence type="ECO:0000256" key="5">
    <source>
        <dbReference type="ARBA" id="ARBA00022857"/>
    </source>
</evidence>
<reference evidence="13 14" key="1">
    <citation type="submission" date="2016-03" db="EMBL/GenBank/DDBJ databases">
        <title>Cyphomyrmex costatus WGS genome.</title>
        <authorList>
            <person name="Nygaard S."/>
            <person name="Hu H."/>
            <person name="Boomsma J."/>
            <person name="Zhang G."/>
        </authorList>
    </citation>
    <scope>NUCLEOTIDE SEQUENCE [LARGE SCALE GENOMIC DNA]</scope>
    <source>
        <strain evidence="13">MS0001</strain>
        <tissue evidence="13">Whole body</tissue>
    </source>
</reference>
<evidence type="ECO:0000256" key="6">
    <source>
        <dbReference type="ARBA" id="ARBA00022989"/>
    </source>
</evidence>
<organism evidence="13 14">
    <name type="scientific">Cyphomyrmex costatus</name>
    <dbReference type="NCBI Taxonomy" id="456900"/>
    <lineage>
        <taxon>Eukaryota</taxon>
        <taxon>Metazoa</taxon>
        <taxon>Ecdysozoa</taxon>
        <taxon>Arthropoda</taxon>
        <taxon>Hexapoda</taxon>
        <taxon>Insecta</taxon>
        <taxon>Pterygota</taxon>
        <taxon>Neoptera</taxon>
        <taxon>Endopterygota</taxon>
        <taxon>Hymenoptera</taxon>
        <taxon>Apocrita</taxon>
        <taxon>Aculeata</taxon>
        <taxon>Formicoidea</taxon>
        <taxon>Formicidae</taxon>
        <taxon>Myrmicinae</taxon>
        <taxon>Cyphomyrmex</taxon>
    </lineage>
</organism>
<feature type="transmembrane region" description="Helical" evidence="10">
    <location>
        <begin position="1434"/>
        <end position="1454"/>
    </location>
</feature>
<dbReference type="EC" id="1.2.1.84" evidence="10"/>
<name>A0A195D491_9HYME</name>
<dbReference type="CDD" id="cd05236">
    <property type="entry name" value="FAR-N_SDR_e"/>
    <property type="match status" value="3"/>
</dbReference>
<accession>A0A195D491</accession>
<keyword evidence="7 10" id="KW-0443">Lipid metabolism</keyword>
<dbReference type="Proteomes" id="UP000078542">
    <property type="component" value="Unassembled WGS sequence"/>
</dbReference>
<dbReference type="SUPFAM" id="SSF51735">
    <property type="entry name" value="NAD(P)-binding Rossmann-fold domains"/>
    <property type="match status" value="3"/>
</dbReference>
<comment type="catalytic activity">
    <reaction evidence="9 10">
        <text>a long-chain fatty acyl-CoA + 2 NADPH + 2 H(+) = a long-chain primary fatty alcohol + 2 NADP(+) + CoA</text>
        <dbReference type="Rhea" id="RHEA:52716"/>
        <dbReference type="ChEBI" id="CHEBI:15378"/>
        <dbReference type="ChEBI" id="CHEBI:57287"/>
        <dbReference type="ChEBI" id="CHEBI:57783"/>
        <dbReference type="ChEBI" id="CHEBI:58349"/>
        <dbReference type="ChEBI" id="CHEBI:77396"/>
        <dbReference type="ChEBI" id="CHEBI:83139"/>
        <dbReference type="EC" id="1.2.1.84"/>
    </reaction>
</comment>
<comment type="function">
    <text evidence="10">Catalyzes the reduction of fatty acyl-CoA to fatty alcohols.</text>
</comment>
<comment type="similarity">
    <text evidence="2 10">Belongs to the fatty acyl-CoA reductase family.</text>
</comment>
<sequence length="1588" mass="180090">MASYVSDFYNGKSIFITGGTGFVGVCLIEKLLRCCPDIKNIYLLIRPKKGKQITERLEELTKNSVFNRMREENQTDLFDKLIAIAGDVSEENLGLSSQDRTILINTVEVVFHSAATLDFEADLKTTVNINLLGTRRIVHLCREIKKLKALVHVSSAYVNAVLHNVDEIIYPAPADVNTLLKLVDTLDDATLNSKTPEILKNHPNPYTFTKHLAEHEVVNGGFPATIVRPSMIAGAWKEPVPGWTISKNGPQGFILGAGKGIIRRLPVAKHLIYDYIPVDIVVNSLIVAGYNVDRDSDNGLKVYHCTSSTCNPFKWELIENKINNHLHNYPLRSAIWYPHIKLLPSLFLFKISAIFFHFIPAYILDAVTKLCGSRPILVRLHTNVSRSLGRLEKFIFQEWKFNNPRMLQLHESLSLEDQKLFTLDMRPLNWPNYFIELVQGVRTYLHKESPKSLPKARSKDKILMVAHLGLQAALLGLIWWLVKVLFATTWTKTGLVVPIMYLLFDHLLRLTRSQNCNPGTNNKGHFVSACFKKVFSKMITKSIPEWFANRNVLVTGSTGFMGKVLVAKLLLSCPDIGDIFLLIRKKKGHDSQTRLQLLLQQEPFRILREQYPERLMKLTVIHGDITVEELALSIADKERLINKVSVVFHMAANVKFDMSLKTAIKMNTISTVNIVTLAKQLSLLESFIHISTSFCQCGESVLEERAYRTKISPENVIHMVNTMTDDALEVMKYKLLGDQPNTYAYSKALNEDFVSRCGLPVGIIRPSIVIASYKEPVPGWVDNMNGPTGLMIGAGKGVIRSMLCNADLMGDIIPCDMAINATIALAWQVGTEKPTKPIFVNATANQENAISWGDALELGKKHVIENPFSQPLWYPGGRMTSSRVLHWLAVIFFQTIPAYLLDSVLIVTGNKPFLVRVQNKVNAGLELFQYYAMKQWIFRNDNLLNLQYRLCPSDKETFFMDTKVIHWNEYILKYILGTRQYCLKDDPSTLPRARRVFAYLYFADSWLNPMPSTTAETVPTTSSRRIHSPTVSSRGKCNGRSIIPGLRSDCNARFTLIVSRVSFPDPSIVVAMEQSKTEEIDRIAETLVGRKIFVTGGTGFLGKVLIEKILRSLPDIGHIYMLVRPKKGKDPKHRLDEIFNSPLFEKVRSQRGLPALEKAVTAISGDVALPGLGLSPEDRKILIENVNIVYHGAATVRFDELLKRAVLLNTRGTKLMLELAKEMKHLLVFIHISTAYCHLEEQILCEKTYPPPADPHQVIKCVEWMDDDVVEAMTDKILGKLPNTYAFTKALSESLVEESMPHIPTVIMRPSVIIPIWKEPIPGWTDNINGPTGLLIGAGKGVIRTMFCNENGYADYLPVDIAVNGLLLATWNFIYFKDYGKRVFNMTSSAEIKVTWAEIIERGRKITERIPLNGVVWYPGGSLKKSRLMHNICILLFHMIPAYIIDALLFLAGYKPIMCHIQRRINKGFEVFEYYANNQWDFENKHVEDIRAKINSTECKNYQVHGKDLDIDVYFEDCIRAARIYILKEMPETLPAARRHLRVMYWVDVITKILFFVFIIYLLASWSESFRTLLSSSVTYITKELMNL</sequence>
<gene>
    <name evidence="13" type="ORF">ALC62_01231</name>
</gene>
<dbReference type="PANTHER" id="PTHR11011">
    <property type="entry name" value="MALE STERILITY PROTEIN 2-RELATED"/>
    <property type="match status" value="1"/>
</dbReference>
<dbReference type="InterPro" id="IPR013120">
    <property type="entry name" value="FAR_NAD-bd"/>
</dbReference>
<comment type="subcellular location">
    <subcellularLocation>
        <location evidence="1">Membrane</location>
        <topology evidence="1">Multi-pass membrane protein</topology>
    </subcellularLocation>
</comment>
<feature type="domain" description="Thioester reductase (TE)" evidence="12">
    <location>
        <begin position="1094"/>
        <end position="1364"/>
    </location>
</feature>
<dbReference type="CDD" id="cd09071">
    <property type="entry name" value="FAR_C"/>
    <property type="match status" value="3"/>
</dbReference>
<dbReference type="GO" id="GO:0102965">
    <property type="term" value="F:alcohol-forming long-chain fatty acyl-CoA reductase activity"/>
    <property type="evidence" value="ECO:0007669"/>
    <property type="project" value="UniProtKB-EC"/>
</dbReference>
<feature type="domain" description="Thioester reductase (TE)" evidence="12">
    <location>
        <begin position="554"/>
        <end position="821"/>
    </location>
</feature>
<dbReference type="InterPro" id="IPR036291">
    <property type="entry name" value="NAD(P)-bd_dom_sf"/>
</dbReference>